<evidence type="ECO:0000313" key="1">
    <source>
        <dbReference type="EMBL" id="KAF6839336.1"/>
    </source>
</evidence>
<evidence type="ECO:0000313" key="2">
    <source>
        <dbReference type="Proteomes" id="UP000639643"/>
    </source>
</evidence>
<protein>
    <submittedName>
        <fullName evidence="1">Uncharacterized protein</fullName>
    </submittedName>
</protein>
<name>A0A8H6KYP4_9PEZI</name>
<gene>
    <name evidence="1" type="ORF">CMUS01_04274</name>
</gene>
<sequence length="98" mass="11294">MEPEAEVAEGVGISSPVFLFQRHDAIEPSKHMYRPEYSTVQYFGLPRRLARGIRIPVHLHLARPAKPAKFRLDIVCRVLRATHTRGCRAFGKRQDEWA</sequence>
<keyword evidence="2" id="KW-1185">Reference proteome</keyword>
<accession>A0A8H6KYP4</accession>
<dbReference type="Proteomes" id="UP000639643">
    <property type="component" value="Unassembled WGS sequence"/>
</dbReference>
<comment type="caution">
    <text evidence="1">The sequence shown here is derived from an EMBL/GenBank/DDBJ whole genome shotgun (WGS) entry which is preliminary data.</text>
</comment>
<reference evidence="1" key="1">
    <citation type="journal article" date="2020" name="Phytopathology">
        <title>Genome Sequence Resources of Colletotrichum truncatum, C. plurivorum, C. musicola, and C. sojae: Four Species Pathogenic to Soybean (Glycine max).</title>
        <authorList>
            <person name="Rogerio F."/>
            <person name="Boufleur T.R."/>
            <person name="Ciampi-Guillardi M."/>
            <person name="Sukno S.A."/>
            <person name="Thon M.R."/>
            <person name="Massola Junior N.S."/>
            <person name="Baroncelli R."/>
        </authorList>
    </citation>
    <scope>NUCLEOTIDE SEQUENCE</scope>
    <source>
        <strain evidence="1">LFN0074</strain>
    </source>
</reference>
<dbReference type="AlphaFoldDB" id="A0A8H6KYP4"/>
<proteinExistence type="predicted"/>
<organism evidence="1 2">
    <name type="scientific">Colletotrichum musicola</name>
    <dbReference type="NCBI Taxonomy" id="2175873"/>
    <lineage>
        <taxon>Eukaryota</taxon>
        <taxon>Fungi</taxon>
        <taxon>Dikarya</taxon>
        <taxon>Ascomycota</taxon>
        <taxon>Pezizomycotina</taxon>
        <taxon>Sordariomycetes</taxon>
        <taxon>Hypocreomycetidae</taxon>
        <taxon>Glomerellales</taxon>
        <taxon>Glomerellaceae</taxon>
        <taxon>Colletotrichum</taxon>
        <taxon>Colletotrichum orchidearum species complex</taxon>
    </lineage>
</organism>
<dbReference type="EMBL" id="WIGM01000114">
    <property type="protein sequence ID" value="KAF6839336.1"/>
    <property type="molecule type" value="Genomic_DNA"/>
</dbReference>